<evidence type="ECO:0000313" key="1">
    <source>
        <dbReference type="EMBL" id="EBT2270745.1"/>
    </source>
</evidence>
<organism evidence="1">
    <name type="scientific">Salmonella enterica</name>
    <name type="common">Salmonella choleraesuis</name>
    <dbReference type="NCBI Taxonomy" id="28901"/>
    <lineage>
        <taxon>Bacteria</taxon>
        <taxon>Pseudomonadati</taxon>
        <taxon>Pseudomonadota</taxon>
        <taxon>Gammaproteobacteria</taxon>
        <taxon>Enterobacterales</taxon>
        <taxon>Enterobacteriaceae</taxon>
        <taxon>Salmonella</taxon>
    </lineage>
</organism>
<dbReference type="EMBL" id="AAGYBI010000041">
    <property type="protein sequence ID" value="EBT2270745.1"/>
    <property type="molecule type" value="Genomic_DNA"/>
</dbReference>
<protein>
    <recommendedName>
        <fullName evidence="2">DUF2570 domain-containing protein</fullName>
    </recommendedName>
</protein>
<name>A0A5V1PKD3_SALER</name>
<accession>A0A5V1PKD3</accession>
<proteinExistence type="predicted"/>
<dbReference type="RefSeq" id="WP_125872186.1">
    <property type="nucleotide sequence ID" value="NZ_MJEL01000009.1"/>
</dbReference>
<gene>
    <name evidence="1" type="ORF">CI531_19905</name>
</gene>
<comment type="caution">
    <text evidence="1">The sequence shown here is derived from an EMBL/GenBank/DDBJ whole genome shotgun (WGS) entry which is preliminary data.</text>
</comment>
<evidence type="ECO:0008006" key="2">
    <source>
        <dbReference type="Google" id="ProtNLM"/>
    </source>
</evidence>
<dbReference type="AlphaFoldDB" id="A0A5V1PKD3"/>
<sequence length="124" mass="13627">MPGINPVTACGLLLAGALSVVAWVEHGTISELEQDNQTLRRARDTAVWQLEHTHQTLSLLNTLSRTGRDEKQQNIQQLETQRQAIRPALAQVPAAAVVVPGDVARRVRDAVNSIRQRAPRPASR</sequence>
<reference evidence="1" key="1">
    <citation type="submission" date="2018-07" db="EMBL/GenBank/DDBJ databases">
        <authorList>
            <consortium name="PulseNet: The National Subtyping Network for Foodborne Disease Surveillance"/>
            <person name="Tarr C.L."/>
            <person name="Trees E."/>
            <person name="Katz L.S."/>
            <person name="Carleton-Romer H.A."/>
            <person name="Stroika S."/>
            <person name="Kucerova Z."/>
            <person name="Roache K.F."/>
            <person name="Sabol A.L."/>
            <person name="Besser J."/>
            <person name="Gerner-Smidt P."/>
        </authorList>
    </citation>
    <scope>NUCLEOTIDE SEQUENCE</scope>
    <source>
        <strain evidence="1">PNUSAS018280</strain>
    </source>
</reference>